<organism evidence="1 3">
    <name type="scientific">Apostasia shenzhenica</name>
    <dbReference type="NCBI Taxonomy" id="1088818"/>
    <lineage>
        <taxon>Eukaryota</taxon>
        <taxon>Viridiplantae</taxon>
        <taxon>Streptophyta</taxon>
        <taxon>Embryophyta</taxon>
        <taxon>Tracheophyta</taxon>
        <taxon>Spermatophyta</taxon>
        <taxon>Magnoliopsida</taxon>
        <taxon>Liliopsida</taxon>
        <taxon>Asparagales</taxon>
        <taxon>Orchidaceae</taxon>
        <taxon>Apostasioideae</taxon>
        <taxon>Apostasia</taxon>
    </lineage>
</organism>
<dbReference type="Proteomes" id="UP000236161">
    <property type="component" value="Unassembled WGS sequence"/>
</dbReference>
<dbReference type="EMBL" id="KZ451935">
    <property type="protein sequence ID" value="PKA60699.1"/>
    <property type="molecule type" value="Genomic_DNA"/>
</dbReference>
<accession>A0A2I0AYU8</accession>
<gene>
    <name evidence="1" type="ORF">AXF42_Ash006333</name>
    <name evidence="2" type="ORF">AXF42_Ash006336</name>
</gene>
<proteinExistence type="predicted"/>
<evidence type="ECO:0000313" key="1">
    <source>
        <dbReference type="EMBL" id="PKA60699.1"/>
    </source>
</evidence>
<dbReference type="AlphaFoldDB" id="A0A2I0AYU8"/>
<protein>
    <submittedName>
        <fullName evidence="1">Uncharacterized protein</fullName>
    </submittedName>
</protein>
<keyword evidence="3" id="KW-1185">Reference proteome</keyword>
<name>A0A2I0AYU8_9ASPA</name>
<evidence type="ECO:0000313" key="3">
    <source>
        <dbReference type="Proteomes" id="UP000236161"/>
    </source>
</evidence>
<reference evidence="1 3" key="1">
    <citation type="journal article" date="2017" name="Nature">
        <title>The Apostasia genome and the evolution of orchids.</title>
        <authorList>
            <person name="Zhang G.Q."/>
            <person name="Liu K.W."/>
            <person name="Li Z."/>
            <person name="Lohaus R."/>
            <person name="Hsiao Y.Y."/>
            <person name="Niu S.C."/>
            <person name="Wang J.Y."/>
            <person name="Lin Y.C."/>
            <person name="Xu Q."/>
            <person name="Chen L.J."/>
            <person name="Yoshida K."/>
            <person name="Fujiwara S."/>
            <person name="Wang Z.W."/>
            <person name="Zhang Y.Q."/>
            <person name="Mitsuda N."/>
            <person name="Wang M."/>
            <person name="Liu G.H."/>
            <person name="Pecoraro L."/>
            <person name="Huang H.X."/>
            <person name="Xiao X.J."/>
            <person name="Lin M."/>
            <person name="Wu X.Y."/>
            <person name="Wu W.L."/>
            <person name="Chen Y.Y."/>
            <person name="Chang S.B."/>
            <person name="Sakamoto S."/>
            <person name="Ohme-Takagi M."/>
            <person name="Yagi M."/>
            <person name="Zeng S.J."/>
            <person name="Shen C.Y."/>
            <person name="Yeh C.M."/>
            <person name="Luo Y.B."/>
            <person name="Tsai W.C."/>
            <person name="Van de Peer Y."/>
            <person name="Liu Z.J."/>
        </authorList>
    </citation>
    <scope>NUCLEOTIDE SEQUENCE [LARGE SCALE GENOMIC DNA]</scope>
    <source>
        <strain evidence="1">ASH160606</strain>
        <strain evidence="3">cv. Shenzhen</strain>
        <tissue evidence="1">Stem</tissue>
    </source>
</reference>
<dbReference type="EMBL" id="KZ451935">
    <property type="protein sequence ID" value="PKA60702.1"/>
    <property type="molecule type" value="Genomic_DNA"/>
</dbReference>
<reference evidence="1" key="2">
    <citation type="submission" date="2017-10" db="EMBL/GenBank/DDBJ databases">
        <authorList>
            <person name="Banno H."/>
            <person name="Chua N.-H."/>
        </authorList>
    </citation>
    <scope>NUCLEOTIDE SEQUENCE</scope>
    <source>
        <strain evidence="1">ASH160606</strain>
        <tissue evidence="1">Stem</tissue>
    </source>
</reference>
<sequence length="76" mass="8634">MSGTEIEMLQSENVNLRVEIETLKGIVLDLSLRITKLESMSSTKFKIGSIERNVKEKKKKEKGNLLAPLTFYYLGT</sequence>
<evidence type="ECO:0000313" key="2">
    <source>
        <dbReference type="EMBL" id="PKA60702.1"/>
    </source>
</evidence>